<dbReference type="EMBL" id="SJPK01000058">
    <property type="protein sequence ID" value="TWT49986.1"/>
    <property type="molecule type" value="Genomic_DNA"/>
</dbReference>
<gene>
    <name evidence="1" type="ORF">CA85_52840</name>
</gene>
<keyword evidence="2" id="KW-1185">Reference proteome</keyword>
<evidence type="ECO:0000313" key="2">
    <source>
        <dbReference type="Proteomes" id="UP000318053"/>
    </source>
</evidence>
<protein>
    <submittedName>
        <fullName evidence="1">Uncharacterized protein</fullName>
    </submittedName>
</protein>
<sequence>MLGKNSGYRLFVEFTKPVSMTQWTFDARWRL</sequence>
<dbReference type="AlphaFoldDB" id="A0A5C5WGS3"/>
<organism evidence="1 2">
    <name type="scientific">Allorhodopirellula solitaria</name>
    <dbReference type="NCBI Taxonomy" id="2527987"/>
    <lineage>
        <taxon>Bacteria</taxon>
        <taxon>Pseudomonadati</taxon>
        <taxon>Planctomycetota</taxon>
        <taxon>Planctomycetia</taxon>
        <taxon>Pirellulales</taxon>
        <taxon>Pirellulaceae</taxon>
        <taxon>Allorhodopirellula</taxon>
    </lineage>
</organism>
<dbReference type="Proteomes" id="UP000318053">
    <property type="component" value="Unassembled WGS sequence"/>
</dbReference>
<proteinExistence type="predicted"/>
<evidence type="ECO:0000313" key="1">
    <source>
        <dbReference type="EMBL" id="TWT49986.1"/>
    </source>
</evidence>
<reference evidence="1 2" key="1">
    <citation type="submission" date="2019-02" db="EMBL/GenBank/DDBJ databases">
        <title>Deep-cultivation of Planctomycetes and their phenomic and genomic characterization uncovers novel biology.</title>
        <authorList>
            <person name="Wiegand S."/>
            <person name="Jogler M."/>
            <person name="Boedeker C."/>
            <person name="Pinto D."/>
            <person name="Vollmers J."/>
            <person name="Rivas-Marin E."/>
            <person name="Kohn T."/>
            <person name="Peeters S.H."/>
            <person name="Heuer A."/>
            <person name="Rast P."/>
            <person name="Oberbeckmann S."/>
            <person name="Bunk B."/>
            <person name="Jeske O."/>
            <person name="Meyerdierks A."/>
            <person name="Storesund J.E."/>
            <person name="Kallscheuer N."/>
            <person name="Luecker S."/>
            <person name="Lage O.M."/>
            <person name="Pohl T."/>
            <person name="Merkel B.J."/>
            <person name="Hornburger P."/>
            <person name="Mueller R.-W."/>
            <person name="Bruemmer F."/>
            <person name="Labrenz M."/>
            <person name="Spormann A.M."/>
            <person name="Op Den Camp H."/>
            <person name="Overmann J."/>
            <person name="Amann R."/>
            <person name="Jetten M.S.M."/>
            <person name="Mascher T."/>
            <person name="Medema M.H."/>
            <person name="Devos D.P."/>
            <person name="Kaster A.-K."/>
            <person name="Ovreas L."/>
            <person name="Rohde M."/>
            <person name="Galperin M.Y."/>
            <person name="Jogler C."/>
        </authorList>
    </citation>
    <scope>NUCLEOTIDE SEQUENCE [LARGE SCALE GENOMIC DNA]</scope>
    <source>
        <strain evidence="1 2">CA85</strain>
    </source>
</reference>
<comment type="caution">
    <text evidence="1">The sequence shown here is derived from an EMBL/GenBank/DDBJ whole genome shotgun (WGS) entry which is preliminary data.</text>
</comment>
<accession>A0A5C5WGS3</accession>
<name>A0A5C5WGS3_9BACT</name>